<comment type="caution">
    <text evidence="2">The sequence shown here is derived from an EMBL/GenBank/DDBJ whole genome shotgun (WGS) entry which is preliminary data.</text>
</comment>
<sequence length="71" mass="8456">MNISQNKAPLWISEKANILLKQVNTGRVIPRRTHGKKYQTLRVNKRWRLLSRDGTSWELLNHNDYNNLIDK</sequence>
<evidence type="ECO:0000313" key="2">
    <source>
        <dbReference type="EMBL" id="RLM26762.1"/>
    </source>
</evidence>
<gene>
    <name evidence="2" type="ORF">BIY26_07115</name>
</gene>
<dbReference type="Pfam" id="PF24732">
    <property type="entry name" value="ParE_like"/>
    <property type="match status" value="1"/>
</dbReference>
<name>A0AAE8JPF8_9GAMM</name>
<organism evidence="2 3">
    <name type="scientific">Brenneria goodwinii</name>
    <dbReference type="NCBI Taxonomy" id="1109412"/>
    <lineage>
        <taxon>Bacteria</taxon>
        <taxon>Pseudomonadati</taxon>
        <taxon>Pseudomonadota</taxon>
        <taxon>Gammaproteobacteria</taxon>
        <taxon>Enterobacterales</taxon>
        <taxon>Pectobacteriaceae</taxon>
        <taxon>Brenneria</taxon>
    </lineage>
</organism>
<dbReference type="InterPro" id="IPR056925">
    <property type="entry name" value="ParE-like"/>
</dbReference>
<dbReference type="Proteomes" id="UP000285972">
    <property type="component" value="Unassembled WGS sequence"/>
</dbReference>
<protein>
    <recommendedName>
        <fullName evidence="1">ParE-like toxin domain-containing protein</fullName>
    </recommendedName>
</protein>
<dbReference type="AlphaFoldDB" id="A0AAE8JPF8"/>
<reference evidence="2 3" key="1">
    <citation type="submission" date="2016-09" db="EMBL/GenBank/DDBJ databases">
        <authorList>
            <person name="Doonan J."/>
            <person name="Pachebat J.A."/>
            <person name="Golyshin P.N."/>
            <person name="Denman S."/>
            <person name="Mcdonald J.E."/>
        </authorList>
    </citation>
    <scope>NUCLEOTIDE SEQUENCE [LARGE SCALE GENOMIC DNA]</scope>
    <source>
        <strain evidence="2 3">FRB141</strain>
    </source>
</reference>
<feature type="domain" description="ParE-like toxin" evidence="1">
    <location>
        <begin position="11"/>
        <end position="67"/>
    </location>
</feature>
<dbReference type="GeneID" id="70909743"/>
<dbReference type="KEGG" id="bgj:AWC36_23235"/>
<evidence type="ECO:0000259" key="1">
    <source>
        <dbReference type="Pfam" id="PF24732"/>
    </source>
</evidence>
<dbReference type="RefSeq" id="WP_095835652.1">
    <property type="nucleotide sequence ID" value="NZ_CP014137.1"/>
</dbReference>
<proteinExistence type="predicted"/>
<evidence type="ECO:0000313" key="3">
    <source>
        <dbReference type="Proteomes" id="UP000285972"/>
    </source>
</evidence>
<accession>A0AAE8JPF8</accession>
<dbReference type="EMBL" id="MJLX01000014">
    <property type="protein sequence ID" value="RLM26762.1"/>
    <property type="molecule type" value="Genomic_DNA"/>
</dbReference>